<dbReference type="EMBL" id="KV454478">
    <property type="protein sequence ID" value="ODV61888.1"/>
    <property type="molecule type" value="Genomic_DNA"/>
</dbReference>
<sequence>MTIAIDGNVIDHLPIEDAMESNASKYRNPHEAHEYNAITQEDVIPDGVKTEIGNSVVSRAATDQFQDVDSTDTAAKSNMNQHPATKKNTSNWNSKNEDECTAISIAIKVKDEHDDKKFG</sequence>
<feature type="region of interest" description="Disordered" evidence="1">
    <location>
        <begin position="68"/>
        <end position="97"/>
    </location>
</feature>
<reference evidence="3" key="1">
    <citation type="submission" date="2016-05" db="EMBL/GenBank/DDBJ databases">
        <title>Comparative genomics of biotechnologically important yeasts.</title>
        <authorList>
            <consortium name="DOE Joint Genome Institute"/>
            <person name="Riley R."/>
            <person name="Haridas S."/>
            <person name="Wolfe K.H."/>
            <person name="Lopes M.R."/>
            <person name="Hittinger C.T."/>
            <person name="Goker M."/>
            <person name="Salamov A."/>
            <person name="Wisecaver J."/>
            <person name="Long T.M."/>
            <person name="Aerts A.L."/>
            <person name="Barry K."/>
            <person name="Choi C."/>
            <person name="Clum A."/>
            <person name="Coughlan A.Y."/>
            <person name="Deshpande S."/>
            <person name="Douglass A.P."/>
            <person name="Hanson S.J."/>
            <person name="Klenk H.-P."/>
            <person name="Labutti K."/>
            <person name="Lapidus A."/>
            <person name="Lindquist E."/>
            <person name="Lipzen A."/>
            <person name="Meier-Kolthoff J.P."/>
            <person name="Ohm R.A."/>
            <person name="Otillar R.P."/>
            <person name="Pangilinan J."/>
            <person name="Peng Y."/>
            <person name="Rokas A."/>
            <person name="Rosa C.A."/>
            <person name="Scheuner C."/>
            <person name="Sibirny A.A."/>
            <person name="Slot J.C."/>
            <person name="Stielow J.B."/>
            <person name="Sun H."/>
            <person name="Kurtzman C.P."/>
            <person name="Blackwell M."/>
            <person name="Grigoriev I.V."/>
            <person name="Jeffries T.W."/>
        </authorList>
    </citation>
    <scope>NUCLEOTIDE SEQUENCE [LARGE SCALE GENOMIC DNA]</scope>
    <source>
        <strain evidence="3">DSM 1968</strain>
    </source>
</reference>
<dbReference type="RefSeq" id="XP_020048195.1">
    <property type="nucleotide sequence ID" value="XM_020192338.1"/>
</dbReference>
<feature type="compositionally biased region" description="Polar residues" evidence="1">
    <location>
        <begin position="68"/>
        <end position="83"/>
    </location>
</feature>
<name>A0A1D2VJX1_9ASCO</name>
<gene>
    <name evidence="2" type="ORF">ASCRUDRAFT_7355</name>
</gene>
<dbReference type="Proteomes" id="UP000095038">
    <property type="component" value="Unassembled WGS sequence"/>
</dbReference>
<dbReference type="GeneID" id="30965974"/>
<proteinExistence type="predicted"/>
<evidence type="ECO:0000313" key="3">
    <source>
        <dbReference type="Proteomes" id="UP000095038"/>
    </source>
</evidence>
<accession>A0A1D2VJX1</accession>
<keyword evidence="3" id="KW-1185">Reference proteome</keyword>
<evidence type="ECO:0000256" key="1">
    <source>
        <dbReference type="SAM" id="MobiDB-lite"/>
    </source>
</evidence>
<protein>
    <submittedName>
        <fullName evidence="2">Uncharacterized protein</fullName>
    </submittedName>
</protein>
<dbReference type="AlphaFoldDB" id="A0A1D2VJX1"/>
<dbReference type="InParanoid" id="A0A1D2VJX1"/>
<evidence type="ECO:0000313" key="2">
    <source>
        <dbReference type="EMBL" id="ODV61888.1"/>
    </source>
</evidence>
<organism evidence="2 3">
    <name type="scientific">Ascoidea rubescens DSM 1968</name>
    <dbReference type="NCBI Taxonomy" id="1344418"/>
    <lineage>
        <taxon>Eukaryota</taxon>
        <taxon>Fungi</taxon>
        <taxon>Dikarya</taxon>
        <taxon>Ascomycota</taxon>
        <taxon>Saccharomycotina</taxon>
        <taxon>Saccharomycetes</taxon>
        <taxon>Ascoideaceae</taxon>
        <taxon>Ascoidea</taxon>
    </lineage>
</organism>